<protein>
    <submittedName>
        <fullName evidence="1">Uncharacterized protein</fullName>
    </submittedName>
</protein>
<dbReference type="AlphaFoldDB" id="A0A1W1XI96"/>
<organism evidence="1 2">
    <name type="scientific">Andreprevotia lacus DSM 23236</name>
    <dbReference type="NCBI Taxonomy" id="1121001"/>
    <lineage>
        <taxon>Bacteria</taxon>
        <taxon>Pseudomonadati</taxon>
        <taxon>Pseudomonadota</taxon>
        <taxon>Betaproteobacteria</taxon>
        <taxon>Neisseriales</taxon>
        <taxon>Chitinibacteraceae</taxon>
        <taxon>Andreprevotia</taxon>
    </lineage>
</organism>
<dbReference type="Proteomes" id="UP000192761">
    <property type="component" value="Unassembled WGS sequence"/>
</dbReference>
<dbReference type="STRING" id="1121001.SAMN02745857_01662"/>
<proteinExistence type="predicted"/>
<dbReference type="Pfam" id="PF14354">
    <property type="entry name" value="Lar_restr_allev"/>
    <property type="match status" value="1"/>
</dbReference>
<keyword evidence="2" id="KW-1185">Reference proteome</keyword>
<evidence type="ECO:0000313" key="2">
    <source>
        <dbReference type="Proteomes" id="UP000192761"/>
    </source>
</evidence>
<dbReference type="EMBL" id="FWXD01000008">
    <property type="protein sequence ID" value="SMC23680.1"/>
    <property type="molecule type" value="Genomic_DNA"/>
</dbReference>
<sequence>MKPCKKCGAPGEHGRSGSKRFWVQCGKFGRNGNCNQISQQADSKKEALALWNAMNT</sequence>
<name>A0A1W1XI96_9NEIS</name>
<accession>A0A1W1XI96</accession>
<gene>
    <name evidence="1" type="ORF">SAMN02745857_01662</name>
</gene>
<evidence type="ECO:0000313" key="1">
    <source>
        <dbReference type="EMBL" id="SMC23680.1"/>
    </source>
</evidence>
<reference evidence="1 2" key="1">
    <citation type="submission" date="2017-04" db="EMBL/GenBank/DDBJ databases">
        <authorList>
            <person name="Afonso C.L."/>
            <person name="Miller P.J."/>
            <person name="Scott M.A."/>
            <person name="Spackman E."/>
            <person name="Goraichik I."/>
            <person name="Dimitrov K.M."/>
            <person name="Suarez D.L."/>
            <person name="Swayne D.E."/>
        </authorList>
    </citation>
    <scope>NUCLEOTIDE SEQUENCE [LARGE SCALE GENOMIC DNA]</scope>
    <source>
        <strain evidence="1 2">DSM 23236</strain>
    </source>
</reference>